<dbReference type="Proteomes" id="UP000261660">
    <property type="component" value="Unplaced"/>
</dbReference>
<comment type="subcellular location">
    <subcellularLocation>
        <location evidence="1">Secreted</location>
    </subcellularLocation>
</comment>
<keyword evidence="5" id="KW-0472">Membrane</keyword>
<sequence>MTGILAKTFGAGFLSYFILISYMAMTSSMTFDLTELRNKVSKIKVNPRGNLWATGHFMGKKSVADSSLMESSFEDVHAPTEDRDVRSPLYRLGDLHALLIQMLKTAQLTQRKQTPDMSVNQKNYLHCHFHNNKSAYI</sequence>
<dbReference type="Ensembl" id="ENSLBET00000025469.1">
    <property type="protein sequence ID" value="ENSLBEP00000024215.1"/>
    <property type="gene ID" value="ENSLBEG00000018558.1"/>
</dbReference>
<dbReference type="PROSITE" id="PS00257">
    <property type="entry name" value="BOMBESIN"/>
    <property type="match status" value="1"/>
</dbReference>
<dbReference type="GO" id="GO:0031710">
    <property type="term" value="F:neuromedin B receptor binding"/>
    <property type="evidence" value="ECO:0007669"/>
    <property type="project" value="TreeGrafter"/>
</dbReference>
<organism evidence="6 7">
    <name type="scientific">Labrus bergylta</name>
    <name type="common">ballan wrasse</name>
    <dbReference type="NCBI Taxonomy" id="56723"/>
    <lineage>
        <taxon>Eukaryota</taxon>
        <taxon>Metazoa</taxon>
        <taxon>Chordata</taxon>
        <taxon>Craniata</taxon>
        <taxon>Vertebrata</taxon>
        <taxon>Euteleostomi</taxon>
        <taxon>Actinopterygii</taxon>
        <taxon>Neopterygii</taxon>
        <taxon>Teleostei</taxon>
        <taxon>Neoteleostei</taxon>
        <taxon>Acanthomorphata</taxon>
        <taxon>Eupercaria</taxon>
        <taxon>Labriformes</taxon>
        <taxon>Labridae</taxon>
        <taxon>Labrus</taxon>
    </lineage>
</organism>
<dbReference type="GO" id="GO:0005184">
    <property type="term" value="F:neuropeptide hormone activity"/>
    <property type="evidence" value="ECO:0007669"/>
    <property type="project" value="TreeGrafter"/>
</dbReference>
<evidence type="ECO:0000313" key="6">
    <source>
        <dbReference type="Ensembl" id="ENSLBEP00000024215.1"/>
    </source>
</evidence>
<feature type="transmembrane region" description="Helical" evidence="5">
    <location>
        <begin position="13"/>
        <end position="34"/>
    </location>
</feature>
<dbReference type="GO" id="GO:0005576">
    <property type="term" value="C:extracellular region"/>
    <property type="evidence" value="ECO:0007669"/>
    <property type="project" value="UniProtKB-SubCell"/>
</dbReference>
<keyword evidence="7" id="KW-1185">Reference proteome</keyword>
<keyword evidence="4" id="KW-0027">Amidation</keyword>
<keyword evidence="5" id="KW-0812">Transmembrane</keyword>
<dbReference type="GO" id="GO:0007218">
    <property type="term" value="P:neuropeptide signaling pathway"/>
    <property type="evidence" value="ECO:0007669"/>
    <property type="project" value="InterPro"/>
</dbReference>
<dbReference type="GeneTree" id="ENSGT00940000172424"/>
<evidence type="ECO:0000256" key="4">
    <source>
        <dbReference type="ARBA" id="ARBA00022815"/>
    </source>
</evidence>
<dbReference type="Pfam" id="PF02044">
    <property type="entry name" value="Bombesin"/>
    <property type="match status" value="1"/>
</dbReference>
<dbReference type="GO" id="GO:0046887">
    <property type="term" value="P:positive regulation of hormone secretion"/>
    <property type="evidence" value="ECO:0007669"/>
    <property type="project" value="TreeGrafter"/>
</dbReference>
<dbReference type="InterPro" id="IPR000874">
    <property type="entry name" value="Bombesin"/>
</dbReference>
<dbReference type="STRING" id="56723.ENSLBEP00000024215"/>
<evidence type="ECO:0000313" key="7">
    <source>
        <dbReference type="Proteomes" id="UP000261660"/>
    </source>
</evidence>
<comment type="similarity">
    <text evidence="2">Belongs to the bombesin/neuromedin-B/ranatensin family.</text>
</comment>
<accession>A0A3Q3MTK3</accession>
<keyword evidence="3" id="KW-0964">Secreted</keyword>
<evidence type="ECO:0000256" key="1">
    <source>
        <dbReference type="ARBA" id="ARBA00004613"/>
    </source>
</evidence>
<dbReference type="InParanoid" id="A0A3Q3MTK3"/>
<proteinExistence type="inferred from homology"/>
<evidence type="ECO:0000256" key="3">
    <source>
        <dbReference type="ARBA" id="ARBA00022525"/>
    </source>
</evidence>
<protein>
    <recommendedName>
        <fullName evidence="8">Neuromedin Bb</fullName>
    </recommendedName>
</protein>
<name>A0A3Q3MTK3_9LABR</name>
<keyword evidence="5" id="KW-1133">Transmembrane helix</keyword>
<dbReference type="AlphaFoldDB" id="A0A3Q3MTK3"/>
<evidence type="ECO:0008006" key="8">
    <source>
        <dbReference type="Google" id="ProtNLM"/>
    </source>
</evidence>
<evidence type="ECO:0000256" key="5">
    <source>
        <dbReference type="SAM" id="Phobius"/>
    </source>
</evidence>
<dbReference type="GO" id="GO:0043005">
    <property type="term" value="C:neuron projection"/>
    <property type="evidence" value="ECO:0007669"/>
    <property type="project" value="TreeGrafter"/>
</dbReference>
<reference evidence="6" key="2">
    <citation type="submission" date="2025-09" db="UniProtKB">
        <authorList>
            <consortium name="Ensembl"/>
        </authorList>
    </citation>
    <scope>IDENTIFICATION</scope>
</reference>
<evidence type="ECO:0000256" key="2">
    <source>
        <dbReference type="ARBA" id="ARBA00010012"/>
    </source>
</evidence>
<dbReference type="PANTHER" id="PTHR16866:SF3">
    <property type="entry name" value="NEUROMEDIN-B"/>
    <property type="match status" value="1"/>
</dbReference>
<reference evidence="6" key="1">
    <citation type="submission" date="2025-08" db="UniProtKB">
        <authorList>
            <consortium name="Ensembl"/>
        </authorList>
    </citation>
    <scope>IDENTIFICATION</scope>
</reference>
<dbReference type="PANTHER" id="PTHR16866">
    <property type="entry name" value="GASTRIN-RELEASING PEPTIDE"/>
    <property type="match status" value="1"/>
</dbReference>